<dbReference type="STRING" id="59196.RICGR_0289"/>
<reference evidence="1" key="2">
    <citation type="submission" date="2007-10" db="EMBL/GenBank/DDBJ databases">
        <authorList>
            <person name="Myers G.S."/>
        </authorList>
    </citation>
    <scope>NUCLEOTIDE SEQUENCE [LARGE SCALE GENOMIC DNA]</scope>
</reference>
<dbReference type="Proteomes" id="UP000054075">
    <property type="component" value="Unassembled WGS sequence"/>
</dbReference>
<name>A8PKB3_9COXI</name>
<gene>
    <name evidence="1" type="ORF">RICGR_0289</name>
</gene>
<evidence type="ECO:0000313" key="1">
    <source>
        <dbReference type="EMBL" id="EDP46558.1"/>
    </source>
</evidence>
<evidence type="ECO:0000313" key="2">
    <source>
        <dbReference type="Proteomes" id="UP000054075"/>
    </source>
</evidence>
<dbReference type="OrthoDB" id="9920432at2"/>
<keyword evidence="2" id="KW-1185">Reference proteome</keyword>
<dbReference type="EMBL" id="AAQJ02000001">
    <property type="protein sequence ID" value="EDP46558.1"/>
    <property type="molecule type" value="Genomic_DNA"/>
</dbReference>
<dbReference type="AlphaFoldDB" id="A8PKB3"/>
<protein>
    <submittedName>
        <fullName evidence="1">Uncharacterized protein</fullName>
    </submittedName>
</protein>
<sequence>MSNKILELAFLRNQLASHKFSENDAELLLQIEKKIDIENTIFKAVAINAIKNCKSDIENKNFESATQELQLIHNFCFGSPEIWNSDYFYTVELLSYLEKINDAKRIKKTISLLGDLATKS</sequence>
<comment type="caution">
    <text evidence="1">The sequence shown here is derived from an EMBL/GenBank/DDBJ whole genome shotgun (WGS) entry which is preliminary data.</text>
</comment>
<organism evidence="1 2">
    <name type="scientific">Rickettsiella grylli</name>
    <dbReference type="NCBI Taxonomy" id="59196"/>
    <lineage>
        <taxon>Bacteria</taxon>
        <taxon>Pseudomonadati</taxon>
        <taxon>Pseudomonadota</taxon>
        <taxon>Gammaproteobacteria</taxon>
        <taxon>Legionellales</taxon>
        <taxon>Coxiellaceae</taxon>
        <taxon>Rickettsiella</taxon>
    </lineage>
</organism>
<accession>A8PKB3</accession>
<reference evidence="1" key="1">
    <citation type="submission" date="2006-04" db="EMBL/GenBank/DDBJ databases">
        <authorList>
            <person name="Seshadri R."/>
            <person name="Federici B.A."/>
        </authorList>
    </citation>
    <scope>NUCLEOTIDE SEQUENCE [LARGE SCALE GENOMIC DNA]</scope>
</reference>
<proteinExistence type="predicted"/>
<dbReference type="RefSeq" id="WP_006035532.1">
    <property type="nucleotide sequence ID" value="NZ_AAQJ02000001.1"/>
</dbReference>